<dbReference type="InterPro" id="IPR036388">
    <property type="entry name" value="WH-like_DNA-bd_sf"/>
</dbReference>
<dbReference type="Pfam" id="PF00196">
    <property type="entry name" value="GerE"/>
    <property type="match status" value="1"/>
</dbReference>
<keyword evidence="3" id="KW-0804">Transcription</keyword>
<accession>A0A4R6S6D5</accession>
<dbReference type="PANTHER" id="PTHR44688:SF16">
    <property type="entry name" value="DNA-BINDING TRANSCRIPTIONAL ACTIVATOR DEVR_DOSR"/>
    <property type="match status" value="1"/>
</dbReference>
<dbReference type="GO" id="GO:0006355">
    <property type="term" value="P:regulation of DNA-templated transcription"/>
    <property type="evidence" value="ECO:0007669"/>
    <property type="project" value="InterPro"/>
</dbReference>
<evidence type="ECO:0000256" key="2">
    <source>
        <dbReference type="ARBA" id="ARBA00023125"/>
    </source>
</evidence>
<feature type="domain" description="HTH luxR-type" evidence="4">
    <location>
        <begin position="406"/>
        <end position="471"/>
    </location>
</feature>
<dbReference type="PANTHER" id="PTHR44688">
    <property type="entry name" value="DNA-BINDING TRANSCRIPTIONAL ACTIVATOR DEVR_DOSR"/>
    <property type="match status" value="1"/>
</dbReference>
<dbReference type="PROSITE" id="PS50043">
    <property type="entry name" value="HTH_LUXR_2"/>
    <property type="match status" value="1"/>
</dbReference>
<name>A0A4R6S6D5_LABRH</name>
<dbReference type="SMART" id="SM00421">
    <property type="entry name" value="HTH_LUXR"/>
    <property type="match status" value="1"/>
</dbReference>
<dbReference type="InterPro" id="IPR016032">
    <property type="entry name" value="Sig_transdc_resp-reg_C-effctor"/>
</dbReference>
<keyword evidence="1" id="KW-0805">Transcription regulation</keyword>
<evidence type="ECO:0000313" key="6">
    <source>
        <dbReference type="Proteomes" id="UP000295444"/>
    </source>
</evidence>
<keyword evidence="2" id="KW-0238">DNA-binding</keyword>
<dbReference type="AlphaFoldDB" id="A0A4R6S6D5"/>
<protein>
    <submittedName>
        <fullName evidence="5">Regulatory LuxR family protein</fullName>
    </submittedName>
</protein>
<organism evidence="5 6">
    <name type="scientific">Labedaea rhizosphaerae</name>
    <dbReference type="NCBI Taxonomy" id="598644"/>
    <lineage>
        <taxon>Bacteria</taxon>
        <taxon>Bacillati</taxon>
        <taxon>Actinomycetota</taxon>
        <taxon>Actinomycetes</taxon>
        <taxon>Pseudonocardiales</taxon>
        <taxon>Pseudonocardiaceae</taxon>
        <taxon>Labedaea</taxon>
    </lineage>
</organism>
<dbReference type="SUPFAM" id="SSF46894">
    <property type="entry name" value="C-terminal effector domain of the bipartite response regulators"/>
    <property type="match status" value="1"/>
</dbReference>
<dbReference type="Proteomes" id="UP000295444">
    <property type="component" value="Unassembled WGS sequence"/>
</dbReference>
<evidence type="ECO:0000256" key="3">
    <source>
        <dbReference type="ARBA" id="ARBA00023163"/>
    </source>
</evidence>
<dbReference type="GO" id="GO:0003677">
    <property type="term" value="F:DNA binding"/>
    <property type="evidence" value="ECO:0007669"/>
    <property type="project" value="UniProtKB-KW"/>
</dbReference>
<dbReference type="RefSeq" id="WP_133852291.1">
    <property type="nucleotide sequence ID" value="NZ_SNXZ01000005.1"/>
</dbReference>
<dbReference type="OrthoDB" id="4811808at2"/>
<evidence type="ECO:0000259" key="4">
    <source>
        <dbReference type="PROSITE" id="PS50043"/>
    </source>
</evidence>
<evidence type="ECO:0000256" key="1">
    <source>
        <dbReference type="ARBA" id="ARBA00023015"/>
    </source>
</evidence>
<sequence length="472" mass="48285">MTAAGTGMDAQWADRAWRAGDTAAAIEVADHVLATDTDPDHLAAGVAAAAAAADGALGESADRWRHVTEALPGVPGALAGGRAALAAALIGDAAAADADLAAARDLVPGAAPRGLTVLFDAVEATTAAMRGEFTTAARALAGLAVATVAADPMAAERWDELAVAVTIAGGADRTAADMLAAHGDQPTTTRRRLLTAWLDLRAGRLADARAGLAAAGGTPTMRRDAVLAAAITVGLARRAGDDEALRATWYRVVPVISGADVEPLLLDAWGELSVGAALVSPAECATIVASMETAIARAGRPAWALAVHTWWAVQRAAALDEPVDLVADEFDGWFPVRAAAARCWAVVLSGSCDPIAVRAAAQALTETGQPWEGAALCAAGARRLDAQAARELLAAGRAMRATIVTARASAGGLSTRERSVGELLLDGLTHKEIGARLYISPKTVEQHVARLRQKLLASNRSELVAALRVKLS</sequence>
<dbReference type="EMBL" id="SNXZ01000005">
    <property type="protein sequence ID" value="TDP94874.1"/>
    <property type="molecule type" value="Genomic_DNA"/>
</dbReference>
<gene>
    <name evidence="5" type="ORF">EV186_105106</name>
</gene>
<dbReference type="PRINTS" id="PR00038">
    <property type="entry name" value="HTHLUXR"/>
</dbReference>
<keyword evidence="6" id="KW-1185">Reference proteome</keyword>
<reference evidence="5 6" key="1">
    <citation type="submission" date="2019-03" db="EMBL/GenBank/DDBJ databases">
        <title>Genomic Encyclopedia of Type Strains, Phase IV (KMG-IV): sequencing the most valuable type-strain genomes for metagenomic binning, comparative biology and taxonomic classification.</title>
        <authorList>
            <person name="Goeker M."/>
        </authorList>
    </citation>
    <scope>NUCLEOTIDE SEQUENCE [LARGE SCALE GENOMIC DNA]</scope>
    <source>
        <strain evidence="5 6">DSM 45361</strain>
    </source>
</reference>
<comment type="caution">
    <text evidence="5">The sequence shown here is derived from an EMBL/GenBank/DDBJ whole genome shotgun (WGS) entry which is preliminary data.</text>
</comment>
<dbReference type="InterPro" id="IPR000792">
    <property type="entry name" value="Tscrpt_reg_LuxR_C"/>
</dbReference>
<dbReference type="CDD" id="cd06170">
    <property type="entry name" value="LuxR_C_like"/>
    <property type="match status" value="1"/>
</dbReference>
<dbReference type="Gene3D" id="1.10.10.10">
    <property type="entry name" value="Winged helix-like DNA-binding domain superfamily/Winged helix DNA-binding domain"/>
    <property type="match status" value="1"/>
</dbReference>
<proteinExistence type="predicted"/>
<evidence type="ECO:0000313" key="5">
    <source>
        <dbReference type="EMBL" id="TDP94874.1"/>
    </source>
</evidence>